<protein>
    <recommendedName>
        <fullName evidence="8 10">Protein GrpE</fullName>
    </recommendedName>
    <alternativeName>
        <fullName evidence="9 10">HSP-70 cofactor</fullName>
    </alternativeName>
</protein>
<gene>
    <name evidence="10" type="primary">grpE</name>
    <name evidence="14" type="ORF">SAMN05216352_11343</name>
</gene>
<feature type="compositionally biased region" description="Basic and acidic residues" evidence="13">
    <location>
        <begin position="26"/>
        <end position="43"/>
    </location>
</feature>
<dbReference type="SUPFAM" id="SSF51064">
    <property type="entry name" value="Head domain of nucleotide exchange factor GrpE"/>
    <property type="match status" value="1"/>
</dbReference>
<comment type="subunit">
    <text evidence="3 10">Homodimer.</text>
</comment>
<dbReference type="HAMAP" id="MF_01151">
    <property type="entry name" value="GrpE"/>
    <property type="match status" value="1"/>
</dbReference>
<evidence type="ECO:0000256" key="7">
    <source>
        <dbReference type="ARBA" id="ARBA00053401"/>
    </source>
</evidence>
<evidence type="ECO:0000256" key="11">
    <source>
        <dbReference type="RuleBase" id="RU000639"/>
    </source>
</evidence>
<keyword evidence="15" id="KW-1185">Reference proteome</keyword>
<dbReference type="Proteomes" id="UP000199017">
    <property type="component" value="Unassembled WGS sequence"/>
</dbReference>
<evidence type="ECO:0000256" key="4">
    <source>
        <dbReference type="ARBA" id="ARBA00022490"/>
    </source>
</evidence>
<keyword evidence="4 10" id="KW-0963">Cytoplasm</keyword>
<comment type="subcellular location">
    <subcellularLocation>
        <location evidence="1 10">Cytoplasm</location>
    </subcellularLocation>
</comment>
<dbReference type="NCBIfam" id="NF010748">
    <property type="entry name" value="PRK14150.1"/>
    <property type="match status" value="1"/>
</dbReference>
<evidence type="ECO:0000256" key="3">
    <source>
        <dbReference type="ARBA" id="ARBA00011738"/>
    </source>
</evidence>
<dbReference type="GO" id="GO:0051087">
    <property type="term" value="F:protein-folding chaperone binding"/>
    <property type="evidence" value="ECO:0007669"/>
    <property type="project" value="InterPro"/>
</dbReference>
<evidence type="ECO:0000313" key="15">
    <source>
        <dbReference type="Proteomes" id="UP000199017"/>
    </source>
</evidence>
<dbReference type="PANTHER" id="PTHR21237">
    <property type="entry name" value="GRPE PROTEIN"/>
    <property type="match status" value="1"/>
</dbReference>
<accession>A0A1G8P0K8</accession>
<sequence length="199" mass="22929">MKEESQSMEQEATAEETTSMEDIHEDESQQEKETLSQEEKSSDEIYETEEQQEIEKLKQEAEEWKNSSLRAQADLDNVRRRAKEEKEKAAKYRAQDLIESLLPVLDNFERAISASPESEEASSLLEGVNMVYSQFLEAVQKEGLEVIETKGQTFDPHQHQAVMQVEEDGFESNQIVEELQKGYKLKDKVIRPAMVKVNV</sequence>
<evidence type="ECO:0000256" key="8">
    <source>
        <dbReference type="ARBA" id="ARBA00072274"/>
    </source>
</evidence>
<evidence type="ECO:0000256" key="5">
    <source>
        <dbReference type="ARBA" id="ARBA00023016"/>
    </source>
</evidence>
<dbReference type="PANTHER" id="PTHR21237:SF23">
    <property type="entry name" value="GRPE PROTEIN HOMOLOG, MITOCHONDRIAL"/>
    <property type="match status" value="1"/>
</dbReference>
<dbReference type="PRINTS" id="PR00773">
    <property type="entry name" value="GRPEPROTEIN"/>
</dbReference>
<dbReference type="GO" id="GO:0006457">
    <property type="term" value="P:protein folding"/>
    <property type="evidence" value="ECO:0007669"/>
    <property type="project" value="InterPro"/>
</dbReference>
<evidence type="ECO:0000313" key="14">
    <source>
        <dbReference type="EMBL" id="SDI85350.1"/>
    </source>
</evidence>
<dbReference type="STRING" id="930129.SAMN05216352_11343"/>
<dbReference type="FunFam" id="2.30.22.10:FF:000001">
    <property type="entry name" value="Protein GrpE"/>
    <property type="match status" value="1"/>
</dbReference>
<keyword evidence="5 10" id="KW-0346">Stress response</keyword>
<dbReference type="InterPro" id="IPR013805">
    <property type="entry name" value="GrpE_CC"/>
</dbReference>
<feature type="compositionally biased region" description="Basic and acidic residues" evidence="13">
    <location>
        <begin position="53"/>
        <end position="65"/>
    </location>
</feature>
<feature type="region of interest" description="Disordered" evidence="13">
    <location>
        <begin position="1"/>
        <end position="82"/>
    </location>
</feature>
<proteinExistence type="inferred from homology"/>
<dbReference type="InterPro" id="IPR000740">
    <property type="entry name" value="GrpE"/>
</dbReference>
<dbReference type="GO" id="GO:0051082">
    <property type="term" value="F:unfolded protein binding"/>
    <property type="evidence" value="ECO:0007669"/>
    <property type="project" value="TreeGrafter"/>
</dbReference>
<dbReference type="InterPro" id="IPR009012">
    <property type="entry name" value="GrpE_head"/>
</dbReference>
<comment type="function">
    <text evidence="7 10 11">Participates actively in the response to hyperosmotic and heat shock by preventing the aggregation of stress-denatured proteins, in association with DnaK and GrpE. It is the nucleotide exchange factor for DnaK and may function as a thermosensor. Unfolded proteins bind initially to DnaJ; upon interaction with the DnaJ-bound protein, DnaK hydrolyzes its bound ATP, resulting in the formation of a stable complex. GrpE releases ADP from DnaK; ATP binding to DnaK triggers the release of the substrate protein, thus completing the reaction cycle. Several rounds of ATP-dependent interactions between DnaJ, DnaK and GrpE are required for fully efficient folding.</text>
</comment>
<keyword evidence="6 10" id="KW-0143">Chaperone</keyword>
<evidence type="ECO:0000256" key="9">
    <source>
        <dbReference type="ARBA" id="ARBA00076414"/>
    </source>
</evidence>
<evidence type="ECO:0000256" key="2">
    <source>
        <dbReference type="ARBA" id="ARBA00009054"/>
    </source>
</evidence>
<name>A0A1G8P0K8_9BACI</name>
<evidence type="ECO:0000256" key="12">
    <source>
        <dbReference type="RuleBase" id="RU004478"/>
    </source>
</evidence>
<organism evidence="14 15">
    <name type="scientific">Alteribacillus bidgolensis</name>
    <dbReference type="NCBI Taxonomy" id="930129"/>
    <lineage>
        <taxon>Bacteria</taxon>
        <taxon>Bacillati</taxon>
        <taxon>Bacillota</taxon>
        <taxon>Bacilli</taxon>
        <taxon>Bacillales</taxon>
        <taxon>Bacillaceae</taxon>
        <taxon>Alteribacillus</taxon>
    </lineage>
</organism>
<comment type="similarity">
    <text evidence="2 10 12">Belongs to the GrpE family.</text>
</comment>
<evidence type="ECO:0000256" key="10">
    <source>
        <dbReference type="HAMAP-Rule" id="MF_01151"/>
    </source>
</evidence>
<dbReference type="EMBL" id="FNDU01000013">
    <property type="protein sequence ID" value="SDI85350.1"/>
    <property type="molecule type" value="Genomic_DNA"/>
</dbReference>
<dbReference type="GO" id="GO:0042803">
    <property type="term" value="F:protein homodimerization activity"/>
    <property type="evidence" value="ECO:0007669"/>
    <property type="project" value="InterPro"/>
</dbReference>
<dbReference type="Gene3D" id="2.30.22.10">
    <property type="entry name" value="Head domain of nucleotide exchange factor GrpE"/>
    <property type="match status" value="1"/>
</dbReference>
<dbReference type="SUPFAM" id="SSF58014">
    <property type="entry name" value="Coiled-coil domain of nucleotide exchange factor GrpE"/>
    <property type="match status" value="1"/>
</dbReference>
<reference evidence="14 15" key="1">
    <citation type="submission" date="2016-10" db="EMBL/GenBank/DDBJ databases">
        <authorList>
            <person name="de Groot N.N."/>
        </authorList>
    </citation>
    <scope>NUCLEOTIDE SEQUENCE [LARGE SCALE GENOMIC DNA]</scope>
    <source>
        <strain evidence="15">P4B,CCM 7963,CECT 7998,DSM 25260,IBRC-M 10614,KCTC 13821</strain>
    </source>
</reference>
<evidence type="ECO:0000256" key="1">
    <source>
        <dbReference type="ARBA" id="ARBA00004496"/>
    </source>
</evidence>
<dbReference type="NCBIfam" id="NF010738">
    <property type="entry name" value="PRK14140.1"/>
    <property type="match status" value="1"/>
</dbReference>
<evidence type="ECO:0000256" key="13">
    <source>
        <dbReference type="SAM" id="MobiDB-lite"/>
    </source>
</evidence>
<dbReference type="CDD" id="cd00446">
    <property type="entry name" value="GrpE"/>
    <property type="match status" value="1"/>
</dbReference>
<dbReference type="GO" id="GO:0005737">
    <property type="term" value="C:cytoplasm"/>
    <property type="evidence" value="ECO:0007669"/>
    <property type="project" value="UniProtKB-SubCell"/>
</dbReference>
<evidence type="ECO:0000256" key="6">
    <source>
        <dbReference type="ARBA" id="ARBA00023186"/>
    </source>
</evidence>
<dbReference type="GO" id="GO:0000774">
    <property type="term" value="F:adenyl-nucleotide exchange factor activity"/>
    <property type="evidence" value="ECO:0007669"/>
    <property type="project" value="InterPro"/>
</dbReference>
<dbReference type="AlphaFoldDB" id="A0A1G8P0K8"/>
<dbReference type="Gene3D" id="3.90.20.20">
    <property type="match status" value="1"/>
</dbReference>
<dbReference type="PROSITE" id="PS01071">
    <property type="entry name" value="GRPE"/>
    <property type="match status" value="1"/>
</dbReference>
<dbReference type="Pfam" id="PF01025">
    <property type="entry name" value="GrpE"/>
    <property type="match status" value="1"/>
</dbReference>